<keyword evidence="1 4" id="KW-0808">Transferase</keyword>
<dbReference type="Proteomes" id="UP000523196">
    <property type="component" value="Unassembled WGS sequence"/>
</dbReference>
<evidence type="ECO:0000256" key="1">
    <source>
        <dbReference type="ARBA" id="ARBA00022679"/>
    </source>
</evidence>
<sequence length="160" mass="17192">MSHGPGDPAIRPATRADDAFILGFVERFSEFPLPGGRSRESVGAGVRRDLSRHLATRPAHSHFFVVEVDGIAAGFAHLVVDTDFFDGSATCHVSDLAIATAFEGRGLARTLLAHAEAFARARGCSRLTLSVFPGNERALRLYQSQGFDVDLLKMGKPLDG</sequence>
<keyword evidence="5" id="KW-1185">Reference proteome</keyword>
<evidence type="ECO:0000313" key="4">
    <source>
        <dbReference type="EMBL" id="MBB1062115.1"/>
    </source>
</evidence>
<dbReference type="InterPro" id="IPR050832">
    <property type="entry name" value="Bact_Acetyltransf"/>
</dbReference>
<accession>A0A7W3Y7J4</accession>
<reference evidence="4 5" key="1">
    <citation type="submission" date="2020-08" db="EMBL/GenBank/DDBJ databases">
        <authorList>
            <person name="Xu S."/>
            <person name="Li A."/>
        </authorList>
    </citation>
    <scope>NUCLEOTIDE SEQUENCE [LARGE SCALE GENOMIC DNA]</scope>
    <source>
        <strain evidence="4 5">119BY6-57</strain>
    </source>
</reference>
<keyword evidence="2" id="KW-0012">Acyltransferase</keyword>
<dbReference type="Pfam" id="PF00583">
    <property type="entry name" value="Acetyltransf_1"/>
    <property type="match status" value="1"/>
</dbReference>
<comment type="caution">
    <text evidence="4">The sequence shown here is derived from an EMBL/GenBank/DDBJ whole genome shotgun (WGS) entry which is preliminary data.</text>
</comment>
<evidence type="ECO:0000259" key="3">
    <source>
        <dbReference type="PROSITE" id="PS51186"/>
    </source>
</evidence>
<dbReference type="GO" id="GO:0016747">
    <property type="term" value="F:acyltransferase activity, transferring groups other than amino-acyl groups"/>
    <property type="evidence" value="ECO:0007669"/>
    <property type="project" value="InterPro"/>
</dbReference>
<dbReference type="AlphaFoldDB" id="A0A7W3Y7J4"/>
<dbReference type="Gene3D" id="3.40.630.30">
    <property type="match status" value="1"/>
</dbReference>
<proteinExistence type="predicted"/>
<evidence type="ECO:0000256" key="2">
    <source>
        <dbReference type="ARBA" id="ARBA00023315"/>
    </source>
</evidence>
<name>A0A7W3Y7J4_9GAMM</name>
<gene>
    <name evidence="4" type="ORF">H4F98_16190</name>
</gene>
<feature type="domain" description="N-acetyltransferase" evidence="3">
    <location>
        <begin position="8"/>
        <end position="160"/>
    </location>
</feature>
<dbReference type="CDD" id="cd04301">
    <property type="entry name" value="NAT_SF"/>
    <property type="match status" value="1"/>
</dbReference>
<evidence type="ECO:0000313" key="5">
    <source>
        <dbReference type="Proteomes" id="UP000523196"/>
    </source>
</evidence>
<dbReference type="PANTHER" id="PTHR43877">
    <property type="entry name" value="AMINOALKYLPHOSPHONATE N-ACETYLTRANSFERASE-RELATED-RELATED"/>
    <property type="match status" value="1"/>
</dbReference>
<dbReference type="RefSeq" id="WP_182688872.1">
    <property type="nucleotide sequence ID" value="NZ_JACHTF010000025.1"/>
</dbReference>
<protein>
    <submittedName>
        <fullName evidence="4">GNAT family N-acetyltransferase</fullName>
    </submittedName>
</protein>
<dbReference type="SUPFAM" id="SSF55729">
    <property type="entry name" value="Acyl-CoA N-acyltransferases (Nat)"/>
    <property type="match status" value="1"/>
</dbReference>
<dbReference type="PANTHER" id="PTHR43877:SF2">
    <property type="entry name" value="AMINOALKYLPHOSPHONATE N-ACETYLTRANSFERASE-RELATED"/>
    <property type="match status" value="1"/>
</dbReference>
<dbReference type="EMBL" id="JACHTF010000025">
    <property type="protein sequence ID" value="MBB1062115.1"/>
    <property type="molecule type" value="Genomic_DNA"/>
</dbReference>
<dbReference type="PROSITE" id="PS51186">
    <property type="entry name" value="GNAT"/>
    <property type="match status" value="1"/>
</dbReference>
<dbReference type="InterPro" id="IPR016181">
    <property type="entry name" value="Acyl_CoA_acyltransferase"/>
</dbReference>
<organism evidence="4 5">
    <name type="scientific">Marilutibacter spongiae</name>
    <dbReference type="NCBI Taxonomy" id="2025720"/>
    <lineage>
        <taxon>Bacteria</taxon>
        <taxon>Pseudomonadati</taxon>
        <taxon>Pseudomonadota</taxon>
        <taxon>Gammaproteobacteria</taxon>
        <taxon>Lysobacterales</taxon>
        <taxon>Lysobacteraceae</taxon>
        <taxon>Marilutibacter</taxon>
    </lineage>
</organism>
<dbReference type="InterPro" id="IPR000182">
    <property type="entry name" value="GNAT_dom"/>
</dbReference>